<name>A0A1M7C238_9RHOB</name>
<dbReference type="RefSeq" id="WP_188129861.1">
    <property type="nucleotide sequence ID" value="NZ_FRCB01000002.1"/>
</dbReference>
<evidence type="ECO:0000256" key="1">
    <source>
        <dbReference type="SAM" id="MobiDB-lite"/>
    </source>
</evidence>
<gene>
    <name evidence="3" type="ORF">SAMN05443432_1025</name>
</gene>
<dbReference type="InterPro" id="IPR022081">
    <property type="entry name" value="DUF3631"/>
</dbReference>
<dbReference type="Pfam" id="PF12307">
    <property type="entry name" value="DUF3631"/>
    <property type="match status" value="1"/>
</dbReference>
<protein>
    <recommendedName>
        <fullName evidence="2">DUF3631 domain-containing protein</fullName>
    </recommendedName>
</protein>
<evidence type="ECO:0000313" key="3">
    <source>
        <dbReference type="EMBL" id="SHL61352.1"/>
    </source>
</evidence>
<feature type="compositionally biased region" description="Polar residues" evidence="1">
    <location>
        <begin position="448"/>
        <end position="472"/>
    </location>
</feature>
<dbReference type="AlphaFoldDB" id="A0A1M7C238"/>
<dbReference type="EMBL" id="FRCB01000002">
    <property type="protein sequence ID" value="SHL61352.1"/>
    <property type="molecule type" value="Genomic_DNA"/>
</dbReference>
<evidence type="ECO:0000313" key="4">
    <source>
        <dbReference type="Proteomes" id="UP000322545"/>
    </source>
</evidence>
<proteinExistence type="predicted"/>
<keyword evidence="4" id="KW-1185">Reference proteome</keyword>
<accession>A0A1M7C238</accession>
<evidence type="ECO:0000259" key="2">
    <source>
        <dbReference type="Pfam" id="PF12307"/>
    </source>
</evidence>
<dbReference type="Proteomes" id="UP000322545">
    <property type="component" value="Unassembled WGS sequence"/>
</dbReference>
<sequence>MMDGYDWNDLPRVEDVTHADAQAEVQRLAGLDPATYETERKGAAARLGWRASVLDLEVKNARPRAVGKDDGGQTAVVEDLETWDYPVEGASLAEEIRDRLRAHVVFGADADVDCATLWVIGTYLMDTWRLWPRLLITSPTKACGKSTFLEVIDAMAHRGFIVSNASPAAIFRTIEAWKPTLLLDEADTWMRQNEDLAGILNSGHTRRTARVIRVQEVNGEHVPTPFSTWCPMAIAGIGSQRDTLMSRSIVIGLRRKLPEETVARLPFELHGQMLRVRRQVARWAEDNAIRIGEMKDEPPACGNDRMQDNFTPLWRIATVLGGPWPDRIASAYAAQAQAQDEDDDPAGVMLLRDIADLFATRTGQPDRIASSELVADLITMEDRPWAEWRHGKPLTTTTIAKLMKPFGIKAMVRKLHGTSARVYLRSEVKAAAARYCLPKCNRVTLEQNQEVSPDSKCNLNDKVTPQDPSNPLKTKEGYAVTLSDTGSADAAPAGDPHDPEAWG</sequence>
<feature type="region of interest" description="Disordered" evidence="1">
    <location>
        <begin position="448"/>
        <end position="503"/>
    </location>
</feature>
<organism evidence="3 4">
    <name type="scientific">Roseovarius litoreus</name>
    <dbReference type="NCBI Taxonomy" id="1155722"/>
    <lineage>
        <taxon>Bacteria</taxon>
        <taxon>Pseudomonadati</taxon>
        <taxon>Pseudomonadota</taxon>
        <taxon>Alphaproteobacteria</taxon>
        <taxon>Rhodobacterales</taxon>
        <taxon>Roseobacteraceae</taxon>
        <taxon>Roseovarius</taxon>
    </lineage>
</organism>
<reference evidence="3 4" key="1">
    <citation type="submission" date="2016-11" db="EMBL/GenBank/DDBJ databases">
        <authorList>
            <person name="Varghese N."/>
            <person name="Submissions S."/>
        </authorList>
    </citation>
    <scope>NUCLEOTIDE SEQUENCE [LARGE SCALE GENOMIC DNA]</scope>
    <source>
        <strain evidence="3 4">DSM 28249</strain>
    </source>
</reference>
<feature type="domain" description="DUF3631" evidence="2">
    <location>
        <begin position="253"/>
        <end position="435"/>
    </location>
</feature>